<evidence type="ECO:0000259" key="18">
    <source>
        <dbReference type="PROSITE" id="PS50135"/>
    </source>
</evidence>
<keyword evidence="6" id="KW-0808">Transferase</keyword>
<dbReference type="InterPro" id="IPR002110">
    <property type="entry name" value="Ankyrin_rpt"/>
</dbReference>
<dbReference type="Pfam" id="PF13920">
    <property type="entry name" value="zf-C3HC4_3"/>
    <property type="match status" value="2"/>
</dbReference>
<feature type="repeat" description="ANK" evidence="14">
    <location>
        <begin position="633"/>
        <end position="666"/>
    </location>
</feature>
<evidence type="ECO:0000256" key="10">
    <source>
        <dbReference type="ARBA" id="ARBA00022786"/>
    </source>
</evidence>
<evidence type="ECO:0000256" key="8">
    <source>
        <dbReference type="ARBA" id="ARBA00022737"/>
    </source>
</evidence>
<evidence type="ECO:0000256" key="4">
    <source>
        <dbReference type="ARBA" id="ARBA00012483"/>
    </source>
</evidence>
<dbReference type="InterPro" id="IPR000433">
    <property type="entry name" value="Znf_ZZ"/>
</dbReference>
<evidence type="ECO:0000259" key="17">
    <source>
        <dbReference type="PROSITE" id="PS50089"/>
    </source>
</evidence>
<dbReference type="InterPro" id="IPR001841">
    <property type="entry name" value="Znf_RING"/>
</dbReference>
<dbReference type="AlphaFoldDB" id="A0A1B6D144"/>
<evidence type="ECO:0000256" key="5">
    <source>
        <dbReference type="ARBA" id="ARBA00022490"/>
    </source>
</evidence>
<evidence type="ECO:0000256" key="15">
    <source>
        <dbReference type="PROSITE-ProRule" id="PRU00228"/>
    </source>
</evidence>
<dbReference type="GO" id="GO:0007219">
    <property type="term" value="P:Notch signaling pathway"/>
    <property type="evidence" value="ECO:0007669"/>
    <property type="project" value="UniProtKB-KW"/>
</dbReference>
<dbReference type="GO" id="GO:0016567">
    <property type="term" value="P:protein ubiquitination"/>
    <property type="evidence" value="ECO:0007669"/>
    <property type="project" value="UniProtKB-UniPathway"/>
</dbReference>
<dbReference type="EC" id="2.3.2.27" evidence="4"/>
<dbReference type="SMART" id="SM00291">
    <property type="entry name" value="ZnF_ZZ"/>
    <property type="match status" value="1"/>
</dbReference>
<keyword evidence="5" id="KW-0963">Cytoplasm</keyword>
<dbReference type="Pfam" id="PF00023">
    <property type="entry name" value="Ank"/>
    <property type="match status" value="1"/>
</dbReference>
<dbReference type="CDD" id="cd16520">
    <property type="entry name" value="RING-HC_MIBs-like"/>
    <property type="match status" value="1"/>
</dbReference>
<dbReference type="UniPathway" id="UPA00143"/>
<dbReference type="EMBL" id="GEDC01008393">
    <property type="protein sequence ID" value="JAS28905.1"/>
    <property type="molecule type" value="Transcribed_RNA"/>
</dbReference>
<organism evidence="20">
    <name type="scientific">Clastoptera arizonana</name>
    <name type="common">Arizona spittle bug</name>
    <dbReference type="NCBI Taxonomy" id="38151"/>
    <lineage>
        <taxon>Eukaryota</taxon>
        <taxon>Metazoa</taxon>
        <taxon>Ecdysozoa</taxon>
        <taxon>Arthropoda</taxon>
        <taxon>Hexapoda</taxon>
        <taxon>Insecta</taxon>
        <taxon>Pterygota</taxon>
        <taxon>Neoptera</taxon>
        <taxon>Paraneoptera</taxon>
        <taxon>Hemiptera</taxon>
        <taxon>Auchenorrhyncha</taxon>
        <taxon>Cercopoidea</taxon>
        <taxon>Clastopteridae</taxon>
        <taxon>Clastoptera</taxon>
    </lineage>
</organism>
<dbReference type="PANTHER" id="PTHR24202">
    <property type="entry name" value="E3 UBIQUITIN-PROTEIN LIGASE MIB2"/>
    <property type="match status" value="1"/>
</dbReference>
<dbReference type="Pfam" id="PF18346">
    <property type="entry name" value="SH3_15"/>
    <property type="match status" value="2"/>
</dbReference>
<dbReference type="GO" id="GO:0061630">
    <property type="term" value="F:ubiquitin protein ligase activity"/>
    <property type="evidence" value="ECO:0007669"/>
    <property type="project" value="UniProtKB-EC"/>
</dbReference>
<evidence type="ECO:0000256" key="16">
    <source>
        <dbReference type="SAM" id="MobiDB-lite"/>
    </source>
</evidence>
<evidence type="ECO:0000259" key="19">
    <source>
        <dbReference type="PROSITE" id="PS51416"/>
    </source>
</evidence>
<dbReference type="InterPro" id="IPR037252">
    <property type="entry name" value="Mib_Herc2_sf"/>
</dbReference>
<keyword evidence="8" id="KW-0677">Repeat</keyword>
<dbReference type="InterPro" id="IPR040847">
    <property type="entry name" value="SH3_15"/>
</dbReference>
<comment type="subcellular location">
    <subcellularLocation>
        <location evidence="2">Cytoplasm</location>
    </subcellularLocation>
</comment>
<dbReference type="Pfam" id="PF12796">
    <property type="entry name" value="Ank_2"/>
    <property type="match status" value="2"/>
</dbReference>
<dbReference type="SMART" id="SM00248">
    <property type="entry name" value="ANK"/>
    <property type="match status" value="7"/>
</dbReference>
<dbReference type="FunFam" id="3.30.40.10:FF:000393">
    <property type="entry name" value="CLUMA_CG014158, isoform A"/>
    <property type="match status" value="1"/>
</dbReference>
<dbReference type="PROSITE" id="PS01357">
    <property type="entry name" value="ZF_ZZ_1"/>
    <property type="match status" value="1"/>
</dbReference>
<feature type="repeat" description="ANK" evidence="14">
    <location>
        <begin position="499"/>
        <end position="531"/>
    </location>
</feature>
<dbReference type="FunFam" id="2.30.30.40:FF:000078">
    <property type="entry name" value="Putative e3 ubiquitin-protein ligase mib2"/>
    <property type="match status" value="1"/>
</dbReference>
<name>A0A1B6D144_9HEMI</name>
<dbReference type="FunFam" id="3.30.60.90:FF:000004">
    <property type="entry name" value="Putative E3 ubiquitin-protein ligase MIB2"/>
    <property type="match status" value="1"/>
</dbReference>
<dbReference type="Pfam" id="PF00569">
    <property type="entry name" value="ZZ"/>
    <property type="match status" value="1"/>
</dbReference>
<evidence type="ECO:0000256" key="7">
    <source>
        <dbReference type="ARBA" id="ARBA00022723"/>
    </source>
</evidence>
<dbReference type="PROSITE" id="PS50297">
    <property type="entry name" value="ANK_REP_REGION"/>
    <property type="match status" value="4"/>
</dbReference>
<dbReference type="Gene3D" id="1.25.40.20">
    <property type="entry name" value="Ankyrin repeat-containing domain"/>
    <property type="match status" value="3"/>
</dbReference>
<evidence type="ECO:0000256" key="11">
    <source>
        <dbReference type="ARBA" id="ARBA00022833"/>
    </source>
</evidence>
<dbReference type="Gene3D" id="3.30.40.10">
    <property type="entry name" value="Zinc/RING finger domain, C3HC4 (zinc finger)"/>
    <property type="match status" value="2"/>
</dbReference>
<dbReference type="GO" id="GO:0005737">
    <property type="term" value="C:cytoplasm"/>
    <property type="evidence" value="ECO:0007669"/>
    <property type="project" value="UniProtKB-SubCell"/>
</dbReference>
<dbReference type="Pfam" id="PF06701">
    <property type="entry name" value="MIB_HERC2"/>
    <property type="match status" value="2"/>
</dbReference>
<dbReference type="PROSITE" id="PS51416">
    <property type="entry name" value="MIB_HERC2"/>
    <property type="match status" value="2"/>
</dbReference>
<dbReference type="SUPFAM" id="SSF159034">
    <property type="entry name" value="Mib/herc2 domain-like"/>
    <property type="match status" value="2"/>
</dbReference>
<dbReference type="SUPFAM" id="SSF48403">
    <property type="entry name" value="Ankyrin repeat"/>
    <property type="match status" value="1"/>
</dbReference>
<comment type="catalytic activity">
    <reaction evidence="1">
        <text>S-ubiquitinyl-[E2 ubiquitin-conjugating enzyme]-L-cysteine + [acceptor protein]-L-lysine = [E2 ubiquitin-conjugating enzyme]-L-cysteine + N(6)-ubiquitinyl-[acceptor protein]-L-lysine.</text>
        <dbReference type="EC" id="2.3.2.27"/>
    </reaction>
</comment>
<dbReference type="CDD" id="cd16726">
    <property type="entry name" value="RING-HC_MIB2_rpt1"/>
    <property type="match status" value="1"/>
</dbReference>
<dbReference type="SMART" id="SM00184">
    <property type="entry name" value="RING"/>
    <property type="match status" value="2"/>
</dbReference>
<accession>A0A1B6D144</accession>
<dbReference type="PRINTS" id="PR01415">
    <property type="entry name" value="ANKYRIN"/>
</dbReference>
<dbReference type="PROSITE" id="PS50088">
    <property type="entry name" value="ANK_REPEAT"/>
    <property type="match status" value="5"/>
</dbReference>
<evidence type="ECO:0000256" key="1">
    <source>
        <dbReference type="ARBA" id="ARBA00000900"/>
    </source>
</evidence>
<keyword evidence="10" id="KW-0833">Ubl conjugation pathway</keyword>
<evidence type="ECO:0000256" key="13">
    <source>
        <dbReference type="ARBA" id="ARBA00023043"/>
    </source>
</evidence>
<dbReference type="PROSITE" id="PS50135">
    <property type="entry name" value="ZF_ZZ_2"/>
    <property type="match status" value="1"/>
</dbReference>
<dbReference type="FunFam" id="2.30.30.40:FF:000044">
    <property type="entry name" value="E3 ubiquitin-protein ligase MIB2, putative"/>
    <property type="match status" value="1"/>
</dbReference>
<feature type="repeat" description="ANK" evidence="14">
    <location>
        <begin position="466"/>
        <end position="498"/>
    </location>
</feature>
<dbReference type="EMBL" id="GEDC01017887">
    <property type="protein sequence ID" value="JAS19411.1"/>
    <property type="molecule type" value="Transcribed_RNA"/>
</dbReference>
<feature type="domain" description="ZZ-type" evidence="18">
    <location>
        <begin position="79"/>
        <end position="131"/>
    </location>
</feature>
<gene>
    <name evidence="21" type="ORF">g.13565</name>
    <name evidence="20" type="ORF">g.13566</name>
</gene>
<sequence>MLEVGLRIVRGPDWKWMNQDDGEGHVGTVVEIGKQSSKVSPDKTVFVKWDSGVHTNYRVGYDGKYDLRIVDNAQSGVKHPNIVCDGCKKQGFAGLRFKCTQCYDFDLCGLCYNAEKHDLHHVFQRFDTALSIGVDMPPRKGSVKIQLRGIFIGAKVVRGPDWDWNDQDGGEGHTGRVVDIRGWDDETSRSVAKITWASTGSTNVYRLGHKGKVDLKYVEDASGGYYYRDHLPILGHHVEQYPADESEPRVLTFNVGDKVKVLVDVDTLKKMQEGHGGWNPRMADYIGKVGVVHRVTERRDIRVTYEGCNNRWTYNPAALTKINTFAIGDIVRVIHDVAQVKEFQKGHGEWIDVMREALGKLGKVIKIYADGDLRVSIDGQTWTLNPLCVEMVPGSKTELNNTMDGVSGHPRVYHNNPLDSLLSNLMETHLVISNMEKLLRAAAHNEVDTIQNFITKYPDKVDAKSNGKTCLQVACHQGHTELVCLLLNSNASIHLADDDGDTALHYSAFGNQPEIMELLLERGANVNIVNKSMCTALHVAVNKHFTPCVRILLRYHCNVNLQDSYGDTALHDAIGKDFVDLIEMLCNVPDVDFTLKNYRGFNILHHAALKGNHGATEKLLSMARQLVDVKKDDGFSSLHLACLNGHRTVVEIMITQGQADINLRNNRKQTPLHLAVSQGHCAVIEVLIALGADISATDEDGDTPLHLALIKRCSINTDINELESPSIYGIRAEIENRCEHPTALAIACFLAQEGCCLDKRNNKGLTPVDLVTDAALLEPHFTPLVVLLNQFVTSRSDLPEETATSSETTEADSPDEERTRSVPVECTVCSELADGNVLLEPCKHRIACEDCSARMKKCLTCGVSITKRITQDGRIIPCKSRQPSAERLRYLESKIAEIEEAHCCSICMERRRNVAFLCGHGACDKCSHTLRTCHMCRKTITKKINLY</sequence>
<keyword evidence="11" id="KW-0862">Zinc</keyword>
<proteinExistence type="predicted"/>
<dbReference type="GO" id="GO:0008270">
    <property type="term" value="F:zinc ion binding"/>
    <property type="evidence" value="ECO:0007669"/>
    <property type="project" value="UniProtKB-KW"/>
</dbReference>
<feature type="repeat" description="ANK" evidence="14">
    <location>
        <begin position="532"/>
        <end position="564"/>
    </location>
</feature>
<evidence type="ECO:0000256" key="6">
    <source>
        <dbReference type="ARBA" id="ARBA00022679"/>
    </source>
</evidence>
<evidence type="ECO:0000313" key="20">
    <source>
        <dbReference type="EMBL" id="JAS19411.1"/>
    </source>
</evidence>
<comment type="pathway">
    <text evidence="3">Protein modification; protein ubiquitination.</text>
</comment>
<dbReference type="Gene3D" id="3.30.60.90">
    <property type="match status" value="1"/>
</dbReference>
<feature type="repeat" description="ANK" evidence="14">
    <location>
        <begin position="667"/>
        <end position="699"/>
    </location>
</feature>
<protein>
    <recommendedName>
        <fullName evidence="4">RING-type E3 ubiquitin transferase</fullName>
        <ecNumber evidence="4">2.3.2.27</ecNumber>
    </recommendedName>
</protein>
<dbReference type="InterPro" id="IPR013083">
    <property type="entry name" value="Znf_RING/FYVE/PHD"/>
</dbReference>
<evidence type="ECO:0000256" key="3">
    <source>
        <dbReference type="ARBA" id="ARBA00004906"/>
    </source>
</evidence>
<keyword evidence="12" id="KW-0914">Notch signaling pathway</keyword>
<feature type="domain" description="MIB/HERC2" evidence="19">
    <location>
        <begin position="1"/>
        <end position="73"/>
    </location>
</feature>
<dbReference type="InterPro" id="IPR036770">
    <property type="entry name" value="Ankyrin_rpt-contain_sf"/>
</dbReference>
<dbReference type="InterPro" id="IPR010606">
    <property type="entry name" value="Mib_Herc2"/>
</dbReference>
<feature type="domain" description="MIB/HERC2" evidence="19">
    <location>
        <begin position="142"/>
        <end position="221"/>
    </location>
</feature>
<dbReference type="PANTHER" id="PTHR24202:SF4">
    <property type="entry name" value="E3 UBIQUITIN-PROTEIN LIGASE MIB2-RELATED"/>
    <property type="match status" value="1"/>
</dbReference>
<dbReference type="InterPro" id="IPR043145">
    <property type="entry name" value="Znf_ZZ_sf"/>
</dbReference>
<dbReference type="Gene3D" id="2.30.30.40">
    <property type="entry name" value="SH3 Domains"/>
    <property type="match status" value="2"/>
</dbReference>
<dbReference type="SUPFAM" id="SSF57850">
    <property type="entry name" value="RING/U-box"/>
    <property type="match status" value="1"/>
</dbReference>
<feature type="domain" description="RING-type" evidence="17">
    <location>
        <begin position="904"/>
        <end position="937"/>
    </location>
</feature>
<keyword evidence="7" id="KW-0479">Metal-binding</keyword>
<keyword evidence="13 14" id="KW-0040">ANK repeat</keyword>
<evidence type="ECO:0000256" key="9">
    <source>
        <dbReference type="ARBA" id="ARBA00022771"/>
    </source>
</evidence>
<keyword evidence="9 15" id="KW-0863">Zinc-finger</keyword>
<evidence type="ECO:0000313" key="21">
    <source>
        <dbReference type="EMBL" id="JAS28905.1"/>
    </source>
</evidence>
<evidence type="ECO:0000256" key="12">
    <source>
        <dbReference type="ARBA" id="ARBA00022976"/>
    </source>
</evidence>
<dbReference type="PROSITE" id="PS50089">
    <property type="entry name" value="ZF_RING_2"/>
    <property type="match status" value="1"/>
</dbReference>
<evidence type="ECO:0000256" key="2">
    <source>
        <dbReference type="ARBA" id="ARBA00004496"/>
    </source>
</evidence>
<evidence type="ECO:0000256" key="14">
    <source>
        <dbReference type="PROSITE-ProRule" id="PRU00023"/>
    </source>
</evidence>
<reference evidence="20" key="1">
    <citation type="submission" date="2015-12" db="EMBL/GenBank/DDBJ databases">
        <title>De novo transcriptome assembly of four potential Pierce s Disease insect vectors from Arizona vineyards.</title>
        <authorList>
            <person name="Tassone E.E."/>
        </authorList>
    </citation>
    <scope>NUCLEOTIDE SEQUENCE</scope>
</reference>
<feature type="region of interest" description="Disordered" evidence="16">
    <location>
        <begin position="798"/>
        <end position="819"/>
    </location>
</feature>